<dbReference type="Proteomes" id="UP000185678">
    <property type="component" value="Unassembled WGS sequence"/>
</dbReference>
<feature type="domain" description="Trypsin-co-occurring" evidence="1">
    <location>
        <begin position="9"/>
        <end position="105"/>
    </location>
</feature>
<accession>A0A1N7PAV8</accession>
<evidence type="ECO:0000313" key="2">
    <source>
        <dbReference type="EMBL" id="SIT07680.1"/>
    </source>
</evidence>
<organism evidence="2 3">
    <name type="scientific">Insolitispirillum peregrinum</name>
    <dbReference type="NCBI Taxonomy" id="80876"/>
    <lineage>
        <taxon>Bacteria</taxon>
        <taxon>Pseudomonadati</taxon>
        <taxon>Pseudomonadota</taxon>
        <taxon>Alphaproteobacteria</taxon>
        <taxon>Rhodospirillales</taxon>
        <taxon>Novispirillaceae</taxon>
        <taxon>Insolitispirillum</taxon>
    </lineage>
</organism>
<evidence type="ECO:0000259" key="1">
    <source>
        <dbReference type="Pfam" id="PF19493"/>
    </source>
</evidence>
<reference evidence="2 3" key="1">
    <citation type="submission" date="2017-01" db="EMBL/GenBank/DDBJ databases">
        <authorList>
            <person name="Mah S.A."/>
            <person name="Swanson W.J."/>
            <person name="Moy G.W."/>
            <person name="Vacquier V.D."/>
        </authorList>
    </citation>
    <scope>NUCLEOTIDE SEQUENCE [LARGE SCALE GENOMIC DNA]</scope>
    <source>
        <strain evidence="2 3">DSM 11589</strain>
    </source>
</reference>
<dbReference type="RefSeq" id="WP_076401500.1">
    <property type="nucleotide sequence ID" value="NZ_FTOA01000006.1"/>
</dbReference>
<dbReference type="NCBIfam" id="NF041216">
    <property type="entry name" value="CU044_2847_fam"/>
    <property type="match status" value="1"/>
</dbReference>
<evidence type="ECO:0000313" key="3">
    <source>
        <dbReference type="Proteomes" id="UP000185678"/>
    </source>
</evidence>
<dbReference type="AlphaFoldDB" id="A0A1N7PAV8"/>
<dbReference type="Pfam" id="PF19493">
    <property type="entry name" value="Trypco1"/>
    <property type="match status" value="1"/>
</dbReference>
<dbReference type="InterPro" id="IPR045794">
    <property type="entry name" value="Trypco1"/>
</dbReference>
<sequence>MPIRLVPYDLPNGQQIIVEEEVADRGGMVANTGSGLAAKARQSFDQALAAIRPSLASVMDQVDSLATRPEQVTVELGFTLKGEVGAVIAKSAAEANIKISLTWKPAKP</sequence>
<proteinExistence type="predicted"/>
<dbReference type="STRING" id="80876.SAMN05421779_106192"/>
<dbReference type="OrthoDB" id="7365002at2"/>
<name>A0A1N7PAV8_9PROT</name>
<keyword evidence="3" id="KW-1185">Reference proteome</keyword>
<gene>
    <name evidence="2" type="ORF">SAMN05421779_106192</name>
</gene>
<dbReference type="EMBL" id="FTOA01000006">
    <property type="protein sequence ID" value="SIT07680.1"/>
    <property type="molecule type" value="Genomic_DNA"/>
</dbReference>
<protein>
    <recommendedName>
        <fullName evidence="1">Trypsin-co-occurring domain-containing protein</fullName>
    </recommendedName>
</protein>